<proteinExistence type="inferred from homology"/>
<feature type="non-terminal residue" evidence="9">
    <location>
        <position position="1"/>
    </location>
</feature>
<dbReference type="PANTHER" id="PTHR11923:SF50">
    <property type="entry name" value="GH19047P"/>
    <property type="match status" value="1"/>
</dbReference>
<keyword evidence="3" id="KW-1003">Cell membrane</keyword>
<evidence type="ECO:0000313" key="10">
    <source>
        <dbReference type="Proteomes" id="UP000037510"/>
    </source>
</evidence>
<dbReference type="GO" id="GO:0005886">
    <property type="term" value="C:plasma membrane"/>
    <property type="evidence" value="ECO:0007669"/>
    <property type="project" value="UniProtKB-SubCell"/>
</dbReference>
<dbReference type="Proteomes" id="UP000037510">
    <property type="component" value="Unassembled WGS sequence"/>
</dbReference>
<feature type="transmembrane region" description="Helical" evidence="8">
    <location>
        <begin position="86"/>
        <end position="112"/>
    </location>
</feature>
<evidence type="ECO:0000256" key="3">
    <source>
        <dbReference type="ARBA" id="ARBA00022475"/>
    </source>
</evidence>
<dbReference type="PANTHER" id="PTHR11923">
    <property type="entry name" value="SCAVENGER RECEPTOR CLASS B TYPE-1 SR-B1"/>
    <property type="match status" value="1"/>
</dbReference>
<dbReference type="GO" id="GO:0005044">
    <property type="term" value="F:scavenger receptor activity"/>
    <property type="evidence" value="ECO:0007669"/>
    <property type="project" value="TreeGrafter"/>
</dbReference>
<comment type="similarity">
    <text evidence="2">Belongs to the CD36 family.</text>
</comment>
<evidence type="ECO:0000256" key="8">
    <source>
        <dbReference type="SAM" id="Phobius"/>
    </source>
</evidence>
<comment type="subcellular location">
    <subcellularLocation>
        <location evidence="1">Cell membrane</location>
    </subcellularLocation>
</comment>
<keyword evidence="6 8" id="KW-0472">Membrane</keyword>
<keyword evidence="4 8" id="KW-0812">Transmembrane</keyword>
<gene>
    <name evidence="9" type="ORF">OBRU01_21845</name>
</gene>
<dbReference type="STRING" id="104452.A0A0L7KSG7"/>
<accession>A0A0L7KSG7</accession>
<dbReference type="InterPro" id="IPR002159">
    <property type="entry name" value="CD36_fam"/>
</dbReference>
<evidence type="ECO:0000256" key="7">
    <source>
        <dbReference type="ARBA" id="ARBA00023180"/>
    </source>
</evidence>
<name>A0A0L7KSG7_OPEBR</name>
<dbReference type="AlphaFoldDB" id="A0A0L7KSG7"/>
<dbReference type="GO" id="GO:0005737">
    <property type="term" value="C:cytoplasm"/>
    <property type="evidence" value="ECO:0007669"/>
    <property type="project" value="TreeGrafter"/>
</dbReference>
<keyword evidence="10" id="KW-1185">Reference proteome</keyword>
<keyword evidence="5 8" id="KW-1133">Transmembrane helix</keyword>
<evidence type="ECO:0000256" key="5">
    <source>
        <dbReference type="ARBA" id="ARBA00022989"/>
    </source>
</evidence>
<evidence type="ECO:0000256" key="2">
    <source>
        <dbReference type="ARBA" id="ARBA00010532"/>
    </source>
</evidence>
<reference evidence="9 10" key="1">
    <citation type="journal article" date="2015" name="Genome Biol. Evol.">
        <title>The genome of winter moth (Operophtera brumata) provides a genomic perspective on sexual dimorphism and phenology.</title>
        <authorList>
            <person name="Derks M.F."/>
            <person name="Smit S."/>
            <person name="Salis L."/>
            <person name="Schijlen E."/>
            <person name="Bossers A."/>
            <person name="Mateman C."/>
            <person name="Pijl A.S."/>
            <person name="de Ridder D."/>
            <person name="Groenen M.A."/>
            <person name="Visser M.E."/>
            <person name="Megens H.J."/>
        </authorList>
    </citation>
    <scope>NUCLEOTIDE SEQUENCE [LARGE SCALE GENOMIC DNA]</scope>
    <source>
        <strain evidence="9">WM2013NL</strain>
        <tissue evidence="9">Head and thorax</tissue>
    </source>
</reference>
<sequence length="150" mass="16912">APAMVSFPHFYLGDPKLREDVIGLKPDPARHETLQINMQVKKTNMYTSMSYLDEGLILPVAWIEMGVEELPQSLKSLVYHGTYTTAAIQLGLTVICVVSLIVSSICLFLLIVQRRRKPCATLKKIPAELMNTTFQSNQSEQKEFKNKNAK</sequence>
<evidence type="ECO:0000256" key="6">
    <source>
        <dbReference type="ARBA" id="ARBA00023136"/>
    </source>
</evidence>
<dbReference type="EMBL" id="JTDY01006387">
    <property type="protein sequence ID" value="KOB66055.1"/>
    <property type="molecule type" value="Genomic_DNA"/>
</dbReference>
<protein>
    <submittedName>
        <fullName evidence="9">Epithelial membrane protein</fullName>
    </submittedName>
</protein>
<keyword evidence="7" id="KW-0325">Glycoprotein</keyword>
<evidence type="ECO:0000256" key="1">
    <source>
        <dbReference type="ARBA" id="ARBA00004236"/>
    </source>
</evidence>
<evidence type="ECO:0000313" key="9">
    <source>
        <dbReference type="EMBL" id="KOB66055.1"/>
    </source>
</evidence>
<dbReference type="Pfam" id="PF01130">
    <property type="entry name" value="CD36"/>
    <property type="match status" value="2"/>
</dbReference>
<comment type="caution">
    <text evidence="9">The sequence shown here is derived from an EMBL/GenBank/DDBJ whole genome shotgun (WGS) entry which is preliminary data.</text>
</comment>
<evidence type="ECO:0000256" key="4">
    <source>
        <dbReference type="ARBA" id="ARBA00022692"/>
    </source>
</evidence>
<organism evidence="9 10">
    <name type="scientific">Operophtera brumata</name>
    <name type="common">Winter moth</name>
    <name type="synonym">Phalaena brumata</name>
    <dbReference type="NCBI Taxonomy" id="104452"/>
    <lineage>
        <taxon>Eukaryota</taxon>
        <taxon>Metazoa</taxon>
        <taxon>Ecdysozoa</taxon>
        <taxon>Arthropoda</taxon>
        <taxon>Hexapoda</taxon>
        <taxon>Insecta</taxon>
        <taxon>Pterygota</taxon>
        <taxon>Neoptera</taxon>
        <taxon>Endopterygota</taxon>
        <taxon>Lepidoptera</taxon>
        <taxon>Glossata</taxon>
        <taxon>Ditrysia</taxon>
        <taxon>Geometroidea</taxon>
        <taxon>Geometridae</taxon>
        <taxon>Larentiinae</taxon>
        <taxon>Operophtera</taxon>
    </lineage>
</organism>